<feature type="transmembrane region" description="Helical" evidence="11">
    <location>
        <begin position="681"/>
        <end position="702"/>
    </location>
</feature>
<keyword evidence="4" id="KW-0479">Metal-binding</keyword>
<name>A0A077X4A5_9FUNG</name>
<dbReference type="InterPro" id="IPR044492">
    <property type="entry name" value="P_typ_ATPase_HD_dom"/>
</dbReference>
<feature type="transmembrane region" description="Helical" evidence="11">
    <location>
        <begin position="1204"/>
        <end position="1222"/>
    </location>
</feature>
<reference evidence="14" key="1">
    <citation type="journal article" date="2014" name="Genome Announc.">
        <title>De novo whole-genome sequence and genome annotation of Lichtheimia ramosa.</title>
        <authorList>
            <person name="Linde J."/>
            <person name="Schwartze V."/>
            <person name="Binder U."/>
            <person name="Lass-Florl C."/>
            <person name="Voigt K."/>
            <person name="Horn F."/>
        </authorList>
    </citation>
    <scope>NUCLEOTIDE SEQUENCE</scope>
    <source>
        <strain evidence="14">JMRC FSU:6197</strain>
    </source>
</reference>
<dbReference type="SFLD" id="SFLDF00027">
    <property type="entry name" value="p-type_atpase"/>
    <property type="match status" value="1"/>
</dbReference>
<evidence type="ECO:0000259" key="13">
    <source>
        <dbReference type="Pfam" id="PF00122"/>
    </source>
</evidence>
<feature type="chain" id="PRO_5001726693" description="P-type ATPase A domain-containing protein" evidence="12">
    <location>
        <begin position="29"/>
        <end position="1438"/>
    </location>
</feature>
<evidence type="ECO:0000256" key="1">
    <source>
        <dbReference type="ARBA" id="ARBA00004141"/>
    </source>
</evidence>
<dbReference type="Gene3D" id="3.40.50.1000">
    <property type="entry name" value="HAD superfamily/HAD-like"/>
    <property type="match status" value="1"/>
</dbReference>
<dbReference type="EMBL" id="LK023385">
    <property type="protein sequence ID" value="CDS13842.1"/>
    <property type="molecule type" value="Genomic_DNA"/>
</dbReference>
<keyword evidence="3 11" id="KW-0812">Transmembrane</keyword>
<gene>
    <name evidence="14" type="ORF">LRAMOSA06016</name>
</gene>
<sequence>MAGSSSSKLARYLCFLAIGISLPLSVLATPAWNTEVLGHIQKRIAHRVTLVNGFYPNGTSCPLPTYHAYTCAPLCVRDIASCPESIRPTCPEGQSYCVDGSCRSSCPSDLKSKCSCPGAPEITVPIYACKEGSRADIHNFVASNKSAQRAEACAIEIGVPTSVSNWNGANPPDMMWGECPTPDYGELNFHEPAFIALYVFYGSCVAMFVLWTLYKRLREKVNMVALSKKARRNDGLNEKIDDKDSDSSVIANKKSGGMNKDTASDTIGEHNDGMIIKAYKRDYIGMFCFVLYILQTLGMVAYMIMIVNDYYDDYILFRGSQIVQSSTFIGMWYIFFFWFACLAIFKNRLMNFFRIRCSYTEADYVQIENHQAPIIFSQDQSDRLMDTVRWAENLVSHAIGLDVVVTTSQMKSTNTGVRYFVYQCTRYVYDPHSETFNPHDFDLGDTNASLAALNGGLSTEEASRREELIGRNFINVYVPNIPMAVLREFSAFFYIYQFSVLWIFYYFAFWTVGVSDTAVILLSAVINVFVKLRSERRIKKMAEFTDNVNILRDGQWKEMSTADLVPGDVFEVAENKTTPCDAVILSGNIVVDESSLTGEPLPIRKFPLRSDDDSFYSRVGSGKIHTIFCGTTISQAQSTFEGEKVTALATNTGTGTDKGQLVKKILFPAPVSFIFNEQIKITIIILLCYGLIALGLAIWLYATGTSAWMYSMLAIAQLLSPLLPAALVVGQSVASGRLRDKKIYCVDLPRILMAGKEIHAHHITVQLFCFDKTGTLTKEGLEFFGAQPIVDFEKKPEKPQFGDKLDNVADVPRLLQIGLATCHAVTTLNGQFIGNPVDIEMFRSSGWTLEDKKGMADAVDTLTPPSTSNIKEPIHVLKRFEFVHARMSMSVAILDTLTNKVHIFVKGAYEKIKDLCEPDSIPADYDSMTSNLARQGCYVLSLAHREIDLEEIGGISAFRNWSRDQMEEQIRFAGLIIFKNQLKEDTTENIAELKAGDTRTIMITGDTALTGVFIARQCGMALPNSRVLLGDLDKKTNRVVWADVDEPETFPDVNPDEYLHNKEHTPVELAVTGKAFQWLVDNDLIRKYLLDIRVFARMTPTGKVQCVQLHMERGITAMTGDGGNDCGALRTAHVGIAMSDAEASIVSPFSTSIRSVKSCVELIRQGRAALTTSLTGYKYLILYGQVMVMMKIITFYFSITMSQYVWIAIDVFITVFLSWAVSQSKAADRLEPCRPTARLLGPQTLASCLGLVSINWIYMSCAFYMLYKQEWFRCNEFDSNAVDISKWWLLADNYEAEVLTVVGMFMFINNAAVFSFGYKFRRPIYRNYPLIFLWALYIAIVSYWTLADPNRFGCLFRLNCGTPQVLQELGYPVPPTYIEDYNLPLGHNIMPWDFRWRLWGLSVGNMATALLYERIIVLGPVHTYLAKKFPLARLQITR</sequence>
<evidence type="ECO:0000313" key="14">
    <source>
        <dbReference type="EMBL" id="CDS13842.1"/>
    </source>
</evidence>
<keyword evidence="10 11" id="KW-0472">Membrane</keyword>
<dbReference type="OrthoDB" id="48943at2759"/>
<protein>
    <recommendedName>
        <fullName evidence="13">P-type ATPase A domain-containing protein</fullName>
    </recommendedName>
</protein>
<dbReference type="InterPro" id="IPR018303">
    <property type="entry name" value="ATPase_P-typ_P_site"/>
</dbReference>
<feature type="signal peptide" evidence="12">
    <location>
        <begin position="1"/>
        <end position="28"/>
    </location>
</feature>
<dbReference type="GO" id="GO:0046872">
    <property type="term" value="F:metal ion binding"/>
    <property type="evidence" value="ECO:0007669"/>
    <property type="project" value="UniProtKB-KW"/>
</dbReference>
<keyword evidence="6" id="KW-0067">ATP-binding</keyword>
<dbReference type="InterPro" id="IPR008250">
    <property type="entry name" value="ATPase_P-typ_transduc_dom_A_sf"/>
</dbReference>
<evidence type="ECO:0000256" key="11">
    <source>
        <dbReference type="SAM" id="Phobius"/>
    </source>
</evidence>
<dbReference type="InterPro" id="IPR006544">
    <property type="entry name" value="P-type_TPase_V"/>
</dbReference>
<dbReference type="GO" id="GO:0019829">
    <property type="term" value="F:ATPase-coupled monoatomic cation transmembrane transporter activity"/>
    <property type="evidence" value="ECO:0007669"/>
    <property type="project" value="TreeGrafter"/>
</dbReference>
<organism evidence="14">
    <name type="scientific">Lichtheimia ramosa</name>
    <dbReference type="NCBI Taxonomy" id="688394"/>
    <lineage>
        <taxon>Eukaryota</taxon>
        <taxon>Fungi</taxon>
        <taxon>Fungi incertae sedis</taxon>
        <taxon>Mucoromycota</taxon>
        <taxon>Mucoromycotina</taxon>
        <taxon>Mucoromycetes</taxon>
        <taxon>Mucorales</taxon>
        <taxon>Lichtheimiaceae</taxon>
        <taxon>Lichtheimia</taxon>
    </lineage>
</organism>
<evidence type="ECO:0000256" key="6">
    <source>
        <dbReference type="ARBA" id="ARBA00022840"/>
    </source>
</evidence>
<dbReference type="SFLD" id="SFLDG00002">
    <property type="entry name" value="C1.7:_P-type_atpase_like"/>
    <property type="match status" value="1"/>
</dbReference>
<evidence type="ECO:0000256" key="3">
    <source>
        <dbReference type="ARBA" id="ARBA00022692"/>
    </source>
</evidence>
<evidence type="ECO:0000256" key="7">
    <source>
        <dbReference type="ARBA" id="ARBA00022842"/>
    </source>
</evidence>
<feature type="transmembrane region" description="Helical" evidence="11">
    <location>
        <begin position="1243"/>
        <end position="1267"/>
    </location>
</feature>
<dbReference type="InterPro" id="IPR001757">
    <property type="entry name" value="P_typ_ATPase"/>
</dbReference>
<dbReference type="SUPFAM" id="SSF81665">
    <property type="entry name" value="Calcium ATPase, transmembrane domain M"/>
    <property type="match status" value="1"/>
</dbReference>
<dbReference type="Gene3D" id="3.40.1110.10">
    <property type="entry name" value="Calcium-transporting ATPase, cytoplasmic domain N"/>
    <property type="match status" value="1"/>
</dbReference>
<dbReference type="PANTHER" id="PTHR45630">
    <property type="entry name" value="CATION-TRANSPORTING ATPASE-RELATED"/>
    <property type="match status" value="1"/>
</dbReference>
<dbReference type="SFLD" id="SFLDS00003">
    <property type="entry name" value="Haloacid_Dehalogenase"/>
    <property type="match status" value="1"/>
</dbReference>
<feature type="transmembrane region" description="Helical" evidence="11">
    <location>
        <begin position="474"/>
        <end position="496"/>
    </location>
</feature>
<comment type="subcellular location">
    <subcellularLocation>
        <location evidence="1">Membrane</location>
        <topology evidence="1">Multi-pass membrane protein</topology>
    </subcellularLocation>
</comment>
<dbReference type="SUPFAM" id="SSF56784">
    <property type="entry name" value="HAD-like"/>
    <property type="match status" value="1"/>
</dbReference>
<evidence type="ECO:0000256" key="5">
    <source>
        <dbReference type="ARBA" id="ARBA00022741"/>
    </source>
</evidence>
<feature type="transmembrane region" description="Helical" evidence="11">
    <location>
        <begin position="1330"/>
        <end position="1347"/>
    </location>
</feature>
<evidence type="ECO:0000256" key="10">
    <source>
        <dbReference type="ARBA" id="ARBA00023136"/>
    </source>
</evidence>
<feature type="transmembrane region" description="Helical" evidence="11">
    <location>
        <begin position="283"/>
        <end position="307"/>
    </location>
</feature>
<feature type="domain" description="P-type ATPase A" evidence="13">
    <location>
        <begin position="546"/>
        <end position="664"/>
    </location>
</feature>
<dbReference type="Gene3D" id="2.70.150.10">
    <property type="entry name" value="Calcium-transporting ATPase, cytoplasmic transduction domain A"/>
    <property type="match status" value="1"/>
</dbReference>
<dbReference type="InterPro" id="IPR036412">
    <property type="entry name" value="HAD-like_sf"/>
</dbReference>
<keyword evidence="5" id="KW-0547">Nucleotide-binding</keyword>
<dbReference type="SUPFAM" id="SSF81653">
    <property type="entry name" value="Calcium ATPase, transduction domain A"/>
    <property type="match status" value="1"/>
</dbReference>
<dbReference type="NCBIfam" id="TIGR01494">
    <property type="entry name" value="ATPase_P-type"/>
    <property type="match status" value="1"/>
</dbReference>
<dbReference type="InterPro" id="IPR023299">
    <property type="entry name" value="ATPase_P-typ_cyto_dom_N"/>
</dbReference>
<feature type="transmembrane region" description="Helical" evidence="11">
    <location>
        <begin position="1298"/>
        <end position="1318"/>
    </location>
</feature>
<keyword evidence="8" id="KW-1278">Translocase</keyword>
<feature type="transmembrane region" description="Helical" evidence="11">
    <location>
        <begin position="193"/>
        <end position="214"/>
    </location>
</feature>
<dbReference type="NCBIfam" id="TIGR01657">
    <property type="entry name" value="P-ATPase-V"/>
    <property type="match status" value="1"/>
</dbReference>
<dbReference type="PRINTS" id="PR00119">
    <property type="entry name" value="CATATPASE"/>
</dbReference>
<feature type="transmembrane region" description="Helical" evidence="11">
    <location>
        <begin position="327"/>
        <end position="345"/>
    </location>
</feature>
<evidence type="ECO:0000256" key="9">
    <source>
        <dbReference type="ARBA" id="ARBA00022989"/>
    </source>
</evidence>
<keyword evidence="12" id="KW-0732">Signal</keyword>
<dbReference type="InterPro" id="IPR023298">
    <property type="entry name" value="ATPase_P-typ_TM_dom_sf"/>
</dbReference>
<dbReference type="GO" id="GO:0016887">
    <property type="term" value="F:ATP hydrolysis activity"/>
    <property type="evidence" value="ECO:0007669"/>
    <property type="project" value="InterPro"/>
</dbReference>
<keyword evidence="9 11" id="KW-1133">Transmembrane helix</keyword>
<keyword evidence="7" id="KW-0460">Magnesium</keyword>
<evidence type="ECO:0000256" key="2">
    <source>
        <dbReference type="ARBA" id="ARBA00006000"/>
    </source>
</evidence>
<proteinExistence type="inferred from homology"/>
<dbReference type="SUPFAM" id="SSF81660">
    <property type="entry name" value="Metal cation-transporting ATPase, ATP-binding domain N"/>
    <property type="match status" value="1"/>
</dbReference>
<dbReference type="GO" id="GO:0016020">
    <property type="term" value="C:membrane"/>
    <property type="evidence" value="ECO:0007669"/>
    <property type="project" value="UniProtKB-SubCell"/>
</dbReference>
<dbReference type="PANTHER" id="PTHR45630:SF11">
    <property type="entry name" value="CATION-TRANSPORTING P-TYPE ATPASE N-TERMINAL DOMAIN-CONTAINING PROTEIN"/>
    <property type="match status" value="1"/>
</dbReference>
<dbReference type="Pfam" id="PF13246">
    <property type="entry name" value="Cation_ATPase"/>
    <property type="match status" value="1"/>
</dbReference>
<accession>A0A077X4A5</accession>
<dbReference type="GO" id="GO:0005524">
    <property type="term" value="F:ATP binding"/>
    <property type="evidence" value="ECO:0007669"/>
    <property type="project" value="UniProtKB-KW"/>
</dbReference>
<dbReference type="GO" id="GO:0140358">
    <property type="term" value="F:P-type transmembrane transporter activity"/>
    <property type="evidence" value="ECO:0007669"/>
    <property type="project" value="InterPro"/>
</dbReference>
<evidence type="ECO:0000256" key="12">
    <source>
        <dbReference type="SAM" id="SignalP"/>
    </source>
</evidence>
<dbReference type="InterPro" id="IPR059000">
    <property type="entry name" value="ATPase_P-type_domA"/>
</dbReference>
<evidence type="ECO:0000256" key="8">
    <source>
        <dbReference type="ARBA" id="ARBA00022967"/>
    </source>
</evidence>
<dbReference type="PROSITE" id="PS00154">
    <property type="entry name" value="ATPASE_E1_E2"/>
    <property type="match status" value="1"/>
</dbReference>
<dbReference type="InterPro" id="IPR023214">
    <property type="entry name" value="HAD_sf"/>
</dbReference>
<dbReference type="Pfam" id="PF00122">
    <property type="entry name" value="E1-E2_ATPase"/>
    <property type="match status" value="1"/>
</dbReference>
<comment type="similarity">
    <text evidence="2">Belongs to the cation transport ATPase (P-type) (TC 3.A.3) family. Type V subfamily.</text>
</comment>
<evidence type="ECO:0000256" key="4">
    <source>
        <dbReference type="ARBA" id="ARBA00022723"/>
    </source>
</evidence>
<feature type="transmembrane region" description="Helical" evidence="11">
    <location>
        <begin position="502"/>
        <end position="530"/>
    </location>
</feature>
<feature type="transmembrane region" description="Helical" evidence="11">
    <location>
        <begin position="1180"/>
        <end position="1198"/>
    </location>
</feature>
<feature type="transmembrane region" description="Helical" evidence="11">
    <location>
        <begin position="708"/>
        <end position="729"/>
    </location>
</feature>